<gene>
    <name evidence="2" type="ORF">Tco_0624539</name>
</gene>
<reference evidence="2" key="1">
    <citation type="journal article" date="2022" name="Int. J. Mol. Sci.">
        <title>Draft Genome of Tanacetum Coccineum: Genomic Comparison of Closely Related Tanacetum-Family Plants.</title>
        <authorList>
            <person name="Yamashiro T."/>
            <person name="Shiraishi A."/>
            <person name="Nakayama K."/>
            <person name="Satake H."/>
        </authorList>
    </citation>
    <scope>NUCLEOTIDE SEQUENCE</scope>
</reference>
<evidence type="ECO:0000313" key="2">
    <source>
        <dbReference type="EMBL" id="GJS51177.1"/>
    </source>
</evidence>
<organism evidence="2 3">
    <name type="scientific">Tanacetum coccineum</name>
    <dbReference type="NCBI Taxonomy" id="301880"/>
    <lineage>
        <taxon>Eukaryota</taxon>
        <taxon>Viridiplantae</taxon>
        <taxon>Streptophyta</taxon>
        <taxon>Embryophyta</taxon>
        <taxon>Tracheophyta</taxon>
        <taxon>Spermatophyta</taxon>
        <taxon>Magnoliopsida</taxon>
        <taxon>eudicotyledons</taxon>
        <taxon>Gunneridae</taxon>
        <taxon>Pentapetalae</taxon>
        <taxon>asterids</taxon>
        <taxon>campanulids</taxon>
        <taxon>Asterales</taxon>
        <taxon>Asteraceae</taxon>
        <taxon>Asteroideae</taxon>
        <taxon>Anthemideae</taxon>
        <taxon>Anthemidinae</taxon>
        <taxon>Tanacetum</taxon>
    </lineage>
</organism>
<dbReference type="EMBL" id="BQNB010008567">
    <property type="protein sequence ID" value="GJS51177.1"/>
    <property type="molecule type" value="Genomic_DNA"/>
</dbReference>
<accession>A0ABQ4WEB7</accession>
<reference evidence="2" key="2">
    <citation type="submission" date="2022-01" db="EMBL/GenBank/DDBJ databases">
        <authorList>
            <person name="Yamashiro T."/>
            <person name="Shiraishi A."/>
            <person name="Satake H."/>
            <person name="Nakayama K."/>
        </authorList>
    </citation>
    <scope>NUCLEOTIDE SEQUENCE</scope>
</reference>
<proteinExistence type="predicted"/>
<dbReference type="Proteomes" id="UP001151760">
    <property type="component" value="Unassembled WGS sequence"/>
</dbReference>
<comment type="caution">
    <text evidence="2">The sequence shown here is derived from an EMBL/GenBank/DDBJ whole genome shotgun (WGS) entry which is preliminary data.</text>
</comment>
<feature type="compositionally biased region" description="Gly residues" evidence="1">
    <location>
        <begin position="30"/>
        <end position="39"/>
    </location>
</feature>
<keyword evidence="3" id="KW-1185">Reference proteome</keyword>
<feature type="region of interest" description="Disordered" evidence="1">
    <location>
        <begin position="1"/>
        <end position="84"/>
    </location>
</feature>
<evidence type="ECO:0000256" key="1">
    <source>
        <dbReference type="SAM" id="MobiDB-lite"/>
    </source>
</evidence>
<protein>
    <submittedName>
        <fullName evidence="2">Uncharacterized protein</fullName>
    </submittedName>
</protein>
<evidence type="ECO:0000313" key="3">
    <source>
        <dbReference type="Proteomes" id="UP001151760"/>
    </source>
</evidence>
<sequence>MSYKVAAQTQESRPYGQQVVVGHPDDGSKGDGTGGGDKCAGGAVHIARRTPAEGGDSKTGGDGDGVVMARSLSTSASGGRDMEV</sequence>
<name>A0ABQ4WEB7_9ASTR</name>